<accession>A0A2N5WY34</accession>
<name>A0A2N5WY34_9GAMM</name>
<evidence type="ECO:0000313" key="4">
    <source>
        <dbReference type="EMBL" id="PLW67151.1"/>
    </source>
</evidence>
<dbReference type="AlphaFoldDB" id="A0A2N5WY34"/>
<keyword evidence="2" id="KW-0274">FAD</keyword>
<dbReference type="Proteomes" id="UP000235005">
    <property type="component" value="Unassembled WGS sequence"/>
</dbReference>
<protein>
    <submittedName>
        <fullName evidence="4">Glycolate oxidase subunit GlcE</fullName>
    </submittedName>
</protein>
<dbReference type="InterPro" id="IPR016171">
    <property type="entry name" value="Vanillyl_alc_oxidase_C-sub2"/>
</dbReference>
<dbReference type="SUPFAM" id="SSF56176">
    <property type="entry name" value="FAD-binding/transporter-associated domain-like"/>
    <property type="match status" value="1"/>
</dbReference>
<sequence length="345" mass="37426">MADLLAHLQAHVREAAANASPVAIRAGNTKSHLVGRYCHARPLDVGDHRGVIDYQPDELVISARAGTPLPELESVLAEHNQVLPFEPPRYGGRATLGGTLACNLSGPARPWLGSVRDAVLGVQLINGEAQVLNVGGKVMKNVAGYDVSRLQAGALGTLGVITQIHLKVLPRAQATQTLAYEMTASQALETMCSRAREPRPLTGACWVNNRLFLRLAGAASAVRHTASQWGGEQLDDEIWSQLREMSHPFFAGKAPLWRLSTAPNAPHCEGVEQCIDWGGAQRWLRGEARSLDLPRGAHLSLFAGGDRDTEVRGALDPVQQRLQQRLKKSFDPAGIFNPGRLYSWM</sequence>
<dbReference type="PROSITE" id="PS51387">
    <property type="entry name" value="FAD_PCMH"/>
    <property type="match status" value="1"/>
</dbReference>
<evidence type="ECO:0000256" key="2">
    <source>
        <dbReference type="ARBA" id="ARBA00022827"/>
    </source>
</evidence>
<dbReference type="GO" id="GO:0003824">
    <property type="term" value="F:catalytic activity"/>
    <property type="evidence" value="ECO:0007669"/>
    <property type="project" value="InterPro"/>
</dbReference>
<dbReference type="OrthoDB" id="9811557at2"/>
<dbReference type="NCBIfam" id="NF008439">
    <property type="entry name" value="PRK11282.1"/>
    <property type="match status" value="1"/>
</dbReference>
<dbReference type="InterPro" id="IPR006094">
    <property type="entry name" value="Oxid_FAD_bind_N"/>
</dbReference>
<keyword evidence="1" id="KW-0285">Flavoprotein</keyword>
<dbReference type="InterPro" id="IPR016164">
    <property type="entry name" value="FAD-linked_Oxase-like_C"/>
</dbReference>
<proteinExistence type="predicted"/>
<feature type="domain" description="FAD-binding PCMH-type" evidence="3">
    <location>
        <begin position="1"/>
        <end position="171"/>
    </location>
</feature>
<dbReference type="Gene3D" id="3.30.465.10">
    <property type="match status" value="1"/>
</dbReference>
<dbReference type="GO" id="GO:0071949">
    <property type="term" value="F:FAD binding"/>
    <property type="evidence" value="ECO:0007669"/>
    <property type="project" value="InterPro"/>
</dbReference>
<dbReference type="Pfam" id="PF01565">
    <property type="entry name" value="FAD_binding_4"/>
    <property type="match status" value="1"/>
</dbReference>
<reference evidence="4 5" key="1">
    <citation type="submission" date="2018-01" db="EMBL/GenBank/DDBJ databases">
        <title>The draft genome sequence of Halioglobus lutimaris HF004.</title>
        <authorList>
            <person name="Du Z.-J."/>
            <person name="Shi M.-J."/>
        </authorList>
    </citation>
    <scope>NUCLEOTIDE SEQUENCE [LARGE SCALE GENOMIC DNA]</scope>
    <source>
        <strain evidence="4 5">HF004</strain>
    </source>
</reference>
<dbReference type="EMBL" id="PKUS01000035">
    <property type="protein sequence ID" value="PLW67151.1"/>
    <property type="molecule type" value="Genomic_DNA"/>
</dbReference>
<evidence type="ECO:0000313" key="5">
    <source>
        <dbReference type="Proteomes" id="UP000235005"/>
    </source>
</evidence>
<dbReference type="InterPro" id="IPR016169">
    <property type="entry name" value="FAD-bd_PCMH_sub2"/>
</dbReference>
<dbReference type="Gene3D" id="1.10.45.10">
    <property type="entry name" value="Vanillyl-alcohol Oxidase, Chain A, domain 4"/>
    <property type="match status" value="1"/>
</dbReference>
<evidence type="ECO:0000259" key="3">
    <source>
        <dbReference type="PROSITE" id="PS51387"/>
    </source>
</evidence>
<evidence type="ECO:0000256" key="1">
    <source>
        <dbReference type="ARBA" id="ARBA00022630"/>
    </source>
</evidence>
<gene>
    <name evidence="4" type="ORF">C0039_18250</name>
</gene>
<dbReference type="PANTHER" id="PTHR11748:SF103">
    <property type="entry name" value="GLYCOLATE OXIDASE SUBUNIT GLCE"/>
    <property type="match status" value="1"/>
</dbReference>
<dbReference type="PANTHER" id="PTHR11748">
    <property type="entry name" value="D-LACTATE DEHYDROGENASE"/>
    <property type="match status" value="1"/>
</dbReference>
<organism evidence="4 5">
    <name type="scientific">Pseudohalioglobus lutimaris</name>
    <dbReference type="NCBI Taxonomy" id="1737061"/>
    <lineage>
        <taxon>Bacteria</taxon>
        <taxon>Pseudomonadati</taxon>
        <taxon>Pseudomonadota</taxon>
        <taxon>Gammaproteobacteria</taxon>
        <taxon>Cellvibrionales</taxon>
        <taxon>Halieaceae</taxon>
        <taxon>Pseudohalioglobus</taxon>
    </lineage>
</organism>
<dbReference type="SUPFAM" id="SSF55103">
    <property type="entry name" value="FAD-linked oxidases, C-terminal domain"/>
    <property type="match status" value="1"/>
</dbReference>
<keyword evidence="5" id="KW-1185">Reference proteome</keyword>
<dbReference type="InterPro" id="IPR036318">
    <property type="entry name" value="FAD-bd_PCMH-like_sf"/>
</dbReference>
<comment type="caution">
    <text evidence="4">The sequence shown here is derived from an EMBL/GenBank/DDBJ whole genome shotgun (WGS) entry which is preliminary data.</text>
</comment>
<dbReference type="RefSeq" id="WP_076000868.1">
    <property type="nucleotide sequence ID" value="NZ_PKUS01000035.1"/>
</dbReference>
<dbReference type="InterPro" id="IPR016166">
    <property type="entry name" value="FAD-bd_PCMH"/>
</dbReference>